<dbReference type="GO" id="GO:0005536">
    <property type="term" value="F:D-glucose binding"/>
    <property type="evidence" value="ECO:0007669"/>
    <property type="project" value="InterPro"/>
</dbReference>
<dbReference type="PANTHER" id="PTHR47363">
    <property type="entry name" value="GLUCOKINASE"/>
    <property type="match status" value="1"/>
</dbReference>
<protein>
    <submittedName>
        <fullName evidence="4">Glucokinase</fullName>
    </submittedName>
</protein>
<dbReference type="Proteomes" id="UP000823821">
    <property type="component" value="Unassembled WGS sequence"/>
</dbReference>
<dbReference type="CDD" id="cd24008">
    <property type="entry name" value="ASKHA_NBD_GLK"/>
    <property type="match status" value="1"/>
</dbReference>
<proteinExistence type="inferred from homology"/>
<evidence type="ECO:0000256" key="2">
    <source>
        <dbReference type="ARBA" id="ARBA00022777"/>
    </source>
</evidence>
<dbReference type="EMBL" id="DWZD01000031">
    <property type="protein sequence ID" value="HJA78846.1"/>
    <property type="molecule type" value="Genomic_DNA"/>
</dbReference>
<dbReference type="Pfam" id="PF02685">
    <property type="entry name" value="Glucokinase"/>
    <property type="match status" value="1"/>
</dbReference>
<dbReference type="Gene3D" id="3.40.367.20">
    <property type="match status" value="1"/>
</dbReference>
<comment type="caution">
    <text evidence="4">The sequence shown here is derived from an EMBL/GenBank/DDBJ whole genome shotgun (WGS) entry which is preliminary data.</text>
</comment>
<gene>
    <name evidence="4" type="ORF">H9784_04635</name>
</gene>
<dbReference type="Gene3D" id="3.30.420.40">
    <property type="match status" value="1"/>
</dbReference>
<dbReference type="GO" id="GO:0005524">
    <property type="term" value="F:ATP binding"/>
    <property type="evidence" value="ECO:0007669"/>
    <property type="project" value="InterPro"/>
</dbReference>
<evidence type="ECO:0000313" key="4">
    <source>
        <dbReference type="EMBL" id="HJA78846.1"/>
    </source>
</evidence>
<reference evidence="4" key="2">
    <citation type="submission" date="2021-04" db="EMBL/GenBank/DDBJ databases">
        <authorList>
            <person name="Gilroy R."/>
        </authorList>
    </citation>
    <scope>NUCLEOTIDE SEQUENCE</scope>
    <source>
        <strain evidence="4">5032</strain>
    </source>
</reference>
<comment type="similarity">
    <text evidence="3">Belongs to the bacterial glucokinase family.</text>
</comment>
<accession>A0A9D2HKX9</accession>
<keyword evidence="2" id="KW-0418">Kinase</keyword>
<sequence length="320" mass="34239">MPWIGAVDLGGTHTRYGLFDLDAGGELRMRRAVTGMTARLSDARSLREQWQEGMGLAVKELAALVIGIAGPVHDACRASTSNASVRLDLREWAAGAGSCRFRLANDFECEAYACLTEPGRRAKAVFGPTPEATGVRAVLGPGTGLGAAQLVGGATLCVGLPLALPSEFGHCPFPFVGQEETDFAAFAAQRLGKALVSGDDVVSGRGLSCLHEFLSGDALTPEAAGQFLREESATLRWYARFLGRICGQWALTTLCYGGLYLTGGMFKRYPHLPAHPAFIEAFFCAPQLRVLERIPLRRYTVDMSGLWGAAWLGRELAADA</sequence>
<dbReference type="InterPro" id="IPR043129">
    <property type="entry name" value="ATPase_NBD"/>
</dbReference>
<reference evidence="4" key="1">
    <citation type="journal article" date="2021" name="PeerJ">
        <title>Extensive microbial diversity within the chicken gut microbiome revealed by metagenomics and culture.</title>
        <authorList>
            <person name="Gilroy R."/>
            <person name="Ravi A."/>
            <person name="Getino M."/>
            <person name="Pursley I."/>
            <person name="Horton D.L."/>
            <person name="Alikhan N.F."/>
            <person name="Baker D."/>
            <person name="Gharbi K."/>
            <person name="Hall N."/>
            <person name="Watson M."/>
            <person name="Adriaenssens E.M."/>
            <person name="Foster-Nyarko E."/>
            <person name="Jarju S."/>
            <person name="Secka A."/>
            <person name="Antonio M."/>
            <person name="Oren A."/>
            <person name="Chaudhuri R.R."/>
            <person name="La Ragione R."/>
            <person name="Hildebrand F."/>
            <person name="Pallen M.J."/>
        </authorList>
    </citation>
    <scope>NUCLEOTIDE SEQUENCE</scope>
    <source>
        <strain evidence="4">5032</strain>
    </source>
</reference>
<dbReference type="SUPFAM" id="SSF53067">
    <property type="entry name" value="Actin-like ATPase domain"/>
    <property type="match status" value="1"/>
</dbReference>
<name>A0A9D2HKX9_9BACT</name>
<dbReference type="PANTHER" id="PTHR47363:SF1">
    <property type="entry name" value="GLUCOKINASE"/>
    <property type="match status" value="1"/>
</dbReference>
<organism evidence="4 5">
    <name type="scientific">Candidatus Desulfovibrio intestinavium</name>
    <dbReference type="NCBI Taxonomy" id="2838534"/>
    <lineage>
        <taxon>Bacteria</taxon>
        <taxon>Pseudomonadati</taxon>
        <taxon>Thermodesulfobacteriota</taxon>
        <taxon>Desulfovibrionia</taxon>
        <taxon>Desulfovibrionales</taxon>
        <taxon>Desulfovibrionaceae</taxon>
        <taxon>Desulfovibrio</taxon>
    </lineage>
</organism>
<keyword evidence="1" id="KW-0808">Transferase</keyword>
<dbReference type="GO" id="GO:0004340">
    <property type="term" value="F:glucokinase activity"/>
    <property type="evidence" value="ECO:0007669"/>
    <property type="project" value="InterPro"/>
</dbReference>
<dbReference type="GO" id="GO:0006096">
    <property type="term" value="P:glycolytic process"/>
    <property type="evidence" value="ECO:0007669"/>
    <property type="project" value="InterPro"/>
</dbReference>
<evidence type="ECO:0000256" key="1">
    <source>
        <dbReference type="ARBA" id="ARBA00022679"/>
    </source>
</evidence>
<evidence type="ECO:0000256" key="3">
    <source>
        <dbReference type="RuleBase" id="RU004046"/>
    </source>
</evidence>
<dbReference type="InterPro" id="IPR003836">
    <property type="entry name" value="Glucokinase"/>
</dbReference>
<evidence type="ECO:0000313" key="5">
    <source>
        <dbReference type="Proteomes" id="UP000823821"/>
    </source>
</evidence>
<dbReference type="AlphaFoldDB" id="A0A9D2HKX9"/>